<dbReference type="InterPro" id="IPR027417">
    <property type="entry name" value="P-loop_NTPase"/>
</dbReference>
<evidence type="ECO:0000313" key="4">
    <source>
        <dbReference type="Proteomes" id="UP000284824"/>
    </source>
</evidence>
<dbReference type="InterPro" id="IPR002586">
    <property type="entry name" value="CobQ/CobB/MinD/ParA_Nub-bd_dom"/>
</dbReference>
<name>A0A438LZL4_9ACTN</name>
<keyword evidence="3" id="KW-0969">Cilium</keyword>
<dbReference type="SUPFAM" id="SSF52540">
    <property type="entry name" value="P-loop containing nucleoside triphosphate hydrolases"/>
    <property type="match status" value="1"/>
</dbReference>
<dbReference type="Proteomes" id="UP000284824">
    <property type="component" value="Unassembled WGS sequence"/>
</dbReference>
<dbReference type="OrthoDB" id="3204399at2"/>
<protein>
    <submittedName>
        <fullName evidence="3">MinD-like ATPase involved in chromosome partitioning or flagellar assembly</fullName>
    </submittedName>
</protein>
<proteinExistence type="predicted"/>
<feature type="domain" description="CobQ/CobB/MinD/ParA nucleotide binding" evidence="2">
    <location>
        <begin position="307"/>
        <end position="499"/>
    </location>
</feature>
<dbReference type="GO" id="GO:0051782">
    <property type="term" value="P:negative regulation of cell division"/>
    <property type="evidence" value="ECO:0007669"/>
    <property type="project" value="TreeGrafter"/>
</dbReference>
<reference evidence="3 4" key="1">
    <citation type="submission" date="2019-01" db="EMBL/GenBank/DDBJ databases">
        <title>Sequencing the genomes of 1000 actinobacteria strains.</title>
        <authorList>
            <person name="Klenk H.-P."/>
        </authorList>
    </citation>
    <scope>NUCLEOTIDE SEQUENCE [LARGE SCALE GENOMIC DNA]</scope>
    <source>
        <strain evidence="3 4">DSM 43925</strain>
    </source>
</reference>
<dbReference type="EMBL" id="SAUN01000001">
    <property type="protein sequence ID" value="RVX38841.1"/>
    <property type="molecule type" value="Genomic_DNA"/>
</dbReference>
<evidence type="ECO:0000313" key="3">
    <source>
        <dbReference type="EMBL" id="RVX38841.1"/>
    </source>
</evidence>
<dbReference type="PANTHER" id="PTHR43384">
    <property type="entry name" value="SEPTUM SITE-DETERMINING PROTEIN MIND HOMOLOG, CHLOROPLASTIC-RELATED"/>
    <property type="match status" value="1"/>
</dbReference>
<evidence type="ECO:0000259" key="2">
    <source>
        <dbReference type="Pfam" id="PF01656"/>
    </source>
</evidence>
<evidence type="ECO:0000256" key="1">
    <source>
        <dbReference type="SAM" id="MobiDB-lite"/>
    </source>
</evidence>
<sequence>MHGGPDEQSQGNADEQNKGGVNGESVVDPDLTRTIRFPPPNRSTGAPAVDKPPPPPPVGLWRQQDRAGSEPPAPAPAQGHFDRWNAPGPAAWPSPGGPPPGAGDSPENEQAGWRGGEPGPGVPGASAPGIGEAGVPQPAEAAPRIPESGVPKPGEAAPPRRVFPPPGQPPHVSLLPQPEQPSWEPVASPPLPQPEQPSWEPAAQEQPSWEPAAQEQQPSWEPAAPVQQQPAGAAPDPDPAGPAMSSESLRPERLLRTRRRPPSGGWRKAVYTLSGGLIRPQDSKAERRRHELIERIRRPVASGHFRIAVMSLKGGVGKTTTTIGLGSTLAHQRGDRVIAVDANPDRGTLSEKLRLESPATVRHLLNDRGGIWRYADVRSYTSQAPSRLEVLASDRDPAISEAFNADDYRAVAQILEQFYSISITDCGTGMLHSAMGAILDMADQIVLVSPVTVDGARSASATLDWLQAHGHQKLAKDAVVVLSAVKNTRRNPVNLEELKGHFAQRCRAVIGVPFDPHLEQGAEVDLDLLRTATRDTYLEVGATIADRFSQRAGA</sequence>
<keyword evidence="3" id="KW-0282">Flagellum</keyword>
<comment type="caution">
    <text evidence="3">The sequence shown here is derived from an EMBL/GenBank/DDBJ whole genome shotgun (WGS) entry which is preliminary data.</text>
</comment>
<feature type="compositionally biased region" description="Low complexity" evidence="1">
    <location>
        <begin position="222"/>
        <end position="248"/>
    </location>
</feature>
<dbReference type="GO" id="GO:0016887">
    <property type="term" value="F:ATP hydrolysis activity"/>
    <property type="evidence" value="ECO:0007669"/>
    <property type="project" value="TreeGrafter"/>
</dbReference>
<organism evidence="3 4">
    <name type="scientific">Nonomuraea polychroma</name>
    <dbReference type="NCBI Taxonomy" id="46176"/>
    <lineage>
        <taxon>Bacteria</taxon>
        <taxon>Bacillati</taxon>
        <taxon>Actinomycetota</taxon>
        <taxon>Actinomycetes</taxon>
        <taxon>Streptosporangiales</taxon>
        <taxon>Streptosporangiaceae</taxon>
        <taxon>Nonomuraea</taxon>
    </lineage>
</organism>
<gene>
    <name evidence="3" type="ORF">EDD27_1169</name>
</gene>
<feature type="compositionally biased region" description="Pro residues" evidence="1">
    <location>
        <begin position="90"/>
        <end position="101"/>
    </location>
</feature>
<dbReference type="Pfam" id="PF01656">
    <property type="entry name" value="CbiA"/>
    <property type="match status" value="1"/>
</dbReference>
<accession>A0A438LZL4</accession>
<keyword evidence="3" id="KW-0966">Cell projection</keyword>
<dbReference type="PANTHER" id="PTHR43384:SF14">
    <property type="entry name" value="ESX-1 SECRETION-ASSOCIATED PROTEIN ESPI"/>
    <property type="match status" value="1"/>
</dbReference>
<dbReference type="GO" id="GO:0005524">
    <property type="term" value="F:ATP binding"/>
    <property type="evidence" value="ECO:0007669"/>
    <property type="project" value="TreeGrafter"/>
</dbReference>
<dbReference type="AlphaFoldDB" id="A0A438LZL4"/>
<dbReference type="GO" id="GO:0009898">
    <property type="term" value="C:cytoplasmic side of plasma membrane"/>
    <property type="evidence" value="ECO:0007669"/>
    <property type="project" value="TreeGrafter"/>
</dbReference>
<dbReference type="Gene3D" id="3.40.50.300">
    <property type="entry name" value="P-loop containing nucleotide triphosphate hydrolases"/>
    <property type="match status" value="1"/>
</dbReference>
<feature type="region of interest" description="Disordered" evidence="1">
    <location>
        <begin position="1"/>
        <end position="268"/>
    </location>
</feature>
<dbReference type="InterPro" id="IPR050625">
    <property type="entry name" value="ParA/MinD_ATPase"/>
</dbReference>
<dbReference type="GO" id="GO:0005829">
    <property type="term" value="C:cytosol"/>
    <property type="evidence" value="ECO:0007669"/>
    <property type="project" value="TreeGrafter"/>
</dbReference>
<keyword evidence="4" id="KW-1185">Reference proteome</keyword>